<feature type="transmembrane region" description="Helical" evidence="2">
    <location>
        <begin position="152"/>
        <end position="176"/>
    </location>
</feature>
<accession>A0ABU9UBN9</accession>
<gene>
    <name evidence="3" type="ORF">WKV44_05975</name>
</gene>
<organism evidence="3 4">
    <name type="scientific">Rarispira pelagica</name>
    <dbReference type="NCBI Taxonomy" id="3141764"/>
    <lineage>
        <taxon>Bacteria</taxon>
        <taxon>Pseudomonadati</taxon>
        <taxon>Spirochaetota</taxon>
        <taxon>Spirochaetia</taxon>
        <taxon>Winmispirales</taxon>
        <taxon>Winmispiraceae</taxon>
        <taxon>Rarispira</taxon>
    </lineage>
</organism>
<evidence type="ECO:0008006" key="5">
    <source>
        <dbReference type="Google" id="ProtNLM"/>
    </source>
</evidence>
<feature type="transmembrane region" description="Helical" evidence="2">
    <location>
        <begin position="7"/>
        <end position="28"/>
    </location>
</feature>
<reference evidence="3 4" key="1">
    <citation type="submission" date="2024-03" db="EMBL/GenBank/DDBJ databases">
        <title>Ignisphaera cupida sp. nov., a hyperthermophilic hydrolytic archaeon from a hot spring of Kamchatka, and proposal of Ignisphaeraceae fam. nov.</title>
        <authorList>
            <person name="Podosokorskaya O.A."/>
            <person name="Elcheninov A.G."/>
            <person name="Maltseva A.I."/>
            <person name="Zayulina K.S."/>
            <person name="Novikov A."/>
            <person name="Merkel A.Y."/>
        </authorList>
    </citation>
    <scope>NUCLEOTIDE SEQUENCE [LARGE SCALE GENOMIC DNA]</scope>
    <source>
        <strain evidence="3 4">38H-sp</strain>
    </source>
</reference>
<name>A0ABU9UBN9_9SPIR</name>
<comment type="caution">
    <text evidence="3">The sequence shown here is derived from an EMBL/GenBank/DDBJ whole genome shotgun (WGS) entry which is preliminary data.</text>
</comment>
<dbReference type="RefSeq" id="WP_420069529.1">
    <property type="nucleotide sequence ID" value="NZ_JBCHKQ010000002.1"/>
</dbReference>
<keyword evidence="2" id="KW-0472">Membrane</keyword>
<protein>
    <recommendedName>
        <fullName evidence="5">GGDEF domain-containing protein</fullName>
    </recommendedName>
</protein>
<evidence type="ECO:0000256" key="1">
    <source>
        <dbReference type="SAM" id="MobiDB-lite"/>
    </source>
</evidence>
<evidence type="ECO:0000256" key="2">
    <source>
        <dbReference type="SAM" id="Phobius"/>
    </source>
</evidence>
<sequence length="368" mass="41461">MRRFLSIYLVLSFILLIAILGVGVFFSVRLYREGQASAHQSFLSLRDTVKTYFESSGTTYDIGLALKGLFKRLVDSKQFSAIMLSNKEGAVLAEASTGKYIQSIVSQNSNRSSYDIKGVSPLEVVMEQRIDGTDFVIKAVSPFLSQEKAVDYLIRALFVIGSYFLLNLLAAIGFALSGMRSETAKKDKSENKEKQQNPEEEKDGLSVKNKTKTDRELSFLMDRIESDIRASEYEAEDLCLVLARLNPKIDGFISDSRMETLFGPEYRGYLFRNRTFVWIIRNRKIQEALALIKEVYPGLKKDSGINTPAFFGISSRNSRLISAEELFKEAKRALAKALRSQSNPVFAFYADPDKYRDYLAKSASSNSV</sequence>
<proteinExistence type="predicted"/>
<keyword evidence="2" id="KW-0812">Transmembrane</keyword>
<dbReference type="Proteomes" id="UP001466331">
    <property type="component" value="Unassembled WGS sequence"/>
</dbReference>
<keyword evidence="2" id="KW-1133">Transmembrane helix</keyword>
<evidence type="ECO:0000313" key="4">
    <source>
        <dbReference type="Proteomes" id="UP001466331"/>
    </source>
</evidence>
<dbReference type="EMBL" id="JBCHKQ010000002">
    <property type="protein sequence ID" value="MEM5948083.1"/>
    <property type="molecule type" value="Genomic_DNA"/>
</dbReference>
<keyword evidence="4" id="KW-1185">Reference proteome</keyword>
<evidence type="ECO:0000313" key="3">
    <source>
        <dbReference type="EMBL" id="MEM5948083.1"/>
    </source>
</evidence>
<feature type="region of interest" description="Disordered" evidence="1">
    <location>
        <begin position="183"/>
        <end position="208"/>
    </location>
</feature>